<dbReference type="PATRIC" id="fig|1297617.4.peg.106"/>
<dbReference type="KEGG" id="ibu:IB211_00107c"/>
<accession>A0A0S2W009</accession>
<dbReference type="AlphaFoldDB" id="A0A0S2W009"/>
<evidence type="ECO:0000313" key="2">
    <source>
        <dbReference type="EMBL" id="ALP92503.1"/>
    </source>
</evidence>
<keyword evidence="2" id="KW-0436">Ligase</keyword>
<keyword evidence="1" id="KW-0175">Coiled coil</keyword>
<feature type="coiled-coil region" evidence="1">
    <location>
        <begin position="586"/>
        <end position="617"/>
    </location>
</feature>
<dbReference type="Proteomes" id="UP000064844">
    <property type="component" value="Chromosome"/>
</dbReference>
<dbReference type="RefSeq" id="WP_058116762.1">
    <property type="nucleotide sequence ID" value="NZ_JADMQW010000005.1"/>
</dbReference>
<dbReference type="GO" id="GO:0004467">
    <property type="term" value="F:long-chain fatty acid-CoA ligase activity"/>
    <property type="evidence" value="ECO:0007669"/>
    <property type="project" value="UniProtKB-EC"/>
</dbReference>
<proteinExistence type="predicted"/>
<evidence type="ECO:0000313" key="3">
    <source>
        <dbReference type="Proteomes" id="UP000064844"/>
    </source>
</evidence>
<name>A0A0S2W009_9FIRM</name>
<keyword evidence="3" id="KW-1185">Reference proteome</keyword>
<dbReference type="EC" id="6.2.1.3" evidence="2"/>
<dbReference type="STRING" id="1297617.IB211_00107c"/>
<evidence type="ECO:0000256" key="1">
    <source>
        <dbReference type="SAM" id="Coils"/>
    </source>
</evidence>
<reference evidence="3" key="2">
    <citation type="submission" date="2015-04" db="EMBL/GenBank/DDBJ databases">
        <title>A butyrogenic pathway from the amino acid lysine in a human gut commensal.</title>
        <authorList>
            <person name="de Vos W.M."/>
            <person name="Bui N.T.P."/>
            <person name="Plugge C.M."/>
            <person name="Ritari J."/>
        </authorList>
    </citation>
    <scope>NUCLEOTIDE SEQUENCE [LARGE SCALE GENOMIC DNA]</scope>
    <source>
        <strain evidence="3">AF211</strain>
    </source>
</reference>
<reference evidence="2 3" key="1">
    <citation type="journal article" date="2015" name="Nat. Commun.">
        <title>Production of butyrate from lysine and the Amadori product fructoselysine by a human gut commensal.</title>
        <authorList>
            <person name="Bui T.P."/>
            <person name="Ritari J."/>
            <person name="Boeren S."/>
            <person name="de Waard P."/>
            <person name="Plugge C.M."/>
            <person name="de Vos W.M."/>
        </authorList>
    </citation>
    <scope>NUCLEOTIDE SEQUENCE [LARGE SCALE GENOMIC DNA]</scope>
    <source>
        <strain evidence="2 3">AF211</strain>
    </source>
</reference>
<protein>
    <submittedName>
        <fullName evidence="2">Long-chain-fatty-acid--CoA ligase</fullName>
        <ecNumber evidence="2">6.2.1.3</ecNumber>
    </submittedName>
</protein>
<organism evidence="2 3">
    <name type="scientific">Intestinimonas butyriciproducens</name>
    <dbReference type="NCBI Taxonomy" id="1297617"/>
    <lineage>
        <taxon>Bacteria</taxon>
        <taxon>Bacillati</taxon>
        <taxon>Bacillota</taxon>
        <taxon>Clostridia</taxon>
        <taxon>Eubacteriales</taxon>
        <taxon>Intestinimonas</taxon>
    </lineage>
</organism>
<dbReference type="EMBL" id="CP011307">
    <property type="protein sequence ID" value="ALP92503.1"/>
    <property type="molecule type" value="Genomic_DNA"/>
</dbReference>
<sequence length="704" mass="82916">MDMEKMTAYAVYRQAIDLDLYYAFAELVAGTSQEETAWPSYQQSEAGQIWKSEADIENYFESYDLRYPGEVRERFEEKLGAEPRIIRALALALGKTRTIQSDNMFVGNQRGDFIRKVRRAADGDVYLLGALYLLETDTARRRAQMDELTAVEYHRAEEALFILSLFDDREEGYRIMRDQIIRLLGQGSTFSLVENRGVLEWLIRYYAPYVKSYRGKADLTLRTLMKLPYMNMKPDGREFSILKAAGYSSEEITMANSLFVWADRIPDRLSWNGTTAERIAAACCKMLLNRPEGLSEQLYEYAGWLLIRYDKFPIQYEGYPNLWEAVRHGLAPTAPQTILWMQKSIRKDFPYRFDAFDPQYDILAEEVERDDYWELFTEQMLRSCGEPPLRRWLARYQKLTGDDYRNGFQDWHRSSSRAFALLVEKKELRLWPFFERYQADGYASPPLRLIQDYALNVSSWQGFRFVRRLLQKYTPPQLQRFWGDRFYFHRIFIRERRSYGSDYTVSVSRHFLSEEQQRQLWEWIEGSVFQTEPERYREFVLGALQSPDVQRLYDKKLLASVLRGLLSTGVREDYAIRQMKETFYSKEELEAERRAEAEQAEREEEIRREKSRQEKRERLEQVYDGTIASLTEFMRGFYGYSDVKVALDMVYEKLLELPSGCAAGFAPEELELLFKLFGNLARYNPEDGQKILNLAGRMIGGLVA</sequence>
<gene>
    <name evidence="2" type="ORF">IB211_00107c</name>
</gene>